<dbReference type="EMBL" id="JMCC02000066">
    <property type="protein sequence ID" value="KIG14743.1"/>
    <property type="molecule type" value="Genomic_DNA"/>
</dbReference>
<organism evidence="2 3">
    <name type="scientific">Enhygromyxa salina</name>
    <dbReference type="NCBI Taxonomy" id="215803"/>
    <lineage>
        <taxon>Bacteria</taxon>
        <taxon>Pseudomonadati</taxon>
        <taxon>Myxococcota</taxon>
        <taxon>Polyangia</taxon>
        <taxon>Nannocystales</taxon>
        <taxon>Nannocystaceae</taxon>
        <taxon>Enhygromyxa</taxon>
    </lineage>
</organism>
<feature type="compositionally biased region" description="Basic and acidic residues" evidence="1">
    <location>
        <begin position="1"/>
        <end position="19"/>
    </location>
</feature>
<evidence type="ECO:0000313" key="2">
    <source>
        <dbReference type="EMBL" id="KIG14743.1"/>
    </source>
</evidence>
<gene>
    <name evidence="2" type="ORF">DB30_06329</name>
</gene>
<reference evidence="2 3" key="1">
    <citation type="submission" date="2014-12" db="EMBL/GenBank/DDBJ databases">
        <title>Genome assembly of Enhygromyxa salina DSM 15201.</title>
        <authorList>
            <person name="Sharma G."/>
            <person name="Subramanian S."/>
        </authorList>
    </citation>
    <scope>NUCLEOTIDE SEQUENCE [LARGE SCALE GENOMIC DNA]</scope>
    <source>
        <strain evidence="2 3">DSM 15201</strain>
    </source>
</reference>
<proteinExistence type="predicted"/>
<protein>
    <submittedName>
        <fullName evidence="2">Uncharacterized protein</fullName>
    </submittedName>
</protein>
<feature type="region of interest" description="Disordered" evidence="1">
    <location>
        <begin position="1"/>
        <end position="20"/>
    </location>
</feature>
<evidence type="ECO:0000313" key="3">
    <source>
        <dbReference type="Proteomes" id="UP000031599"/>
    </source>
</evidence>
<comment type="caution">
    <text evidence="2">The sequence shown here is derived from an EMBL/GenBank/DDBJ whole genome shotgun (WGS) entry which is preliminary data.</text>
</comment>
<name>A0A0C1ZUN0_9BACT</name>
<dbReference type="Proteomes" id="UP000031599">
    <property type="component" value="Unassembled WGS sequence"/>
</dbReference>
<dbReference type="AlphaFoldDB" id="A0A0C1ZUN0"/>
<evidence type="ECO:0000256" key="1">
    <source>
        <dbReference type="SAM" id="MobiDB-lite"/>
    </source>
</evidence>
<sequence>MPERATHVDGEAQHHDRSACRSSLQVARAGFVVYAENRL</sequence>
<accession>A0A0C1ZUN0</accession>